<protein>
    <recommendedName>
        <fullName evidence="8">Isoprenylcysteine carboxyl methyltransferase</fullName>
    </recommendedName>
</protein>
<dbReference type="Gene3D" id="1.20.120.1630">
    <property type="match status" value="1"/>
</dbReference>
<feature type="transmembrane region" description="Helical" evidence="5">
    <location>
        <begin position="130"/>
        <end position="152"/>
    </location>
</feature>
<evidence type="ECO:0008006" key="8">
    <source>
        <dbReference type="Google" id="ProtNLM"/>
    </source>
</evidence>
<evidence type="ECO:0000256" key="1">
    <source>
        <dbReference type="ARBA" id="ARBA00004141"/>
    </source>
</evidence>
<keyword evidence="2 5" id="KW-0812">Transmembrane</keyword>
<dbReference type="Proteomes" id="UP000177629">
    <property type="component" value="Unassembled WGS sequence"/>
</dbReference>
<feature type="transmembrane region" description="Helical" evidence="5">
    <location>
        <begin position="264"/>
        <end position="284"/>
    </location>
</feature>
<feature type="transmembrane region" description="Helical" evidence="5">
    <location>
        <begin position="195"/>
        <end position="215"/>
    </location>
</feature>
<feature type="transmembrane region" description="Helical" evidence="5">
    <location>
        <begin position="227"/>
        <end position="252"/>
    </location>
</feature>
<comment type="caution">
    <text evidence="6">The sequence shown here is derived from an EMBL/GenBank/DDBJ whole genome shotgun (WGS) entry which is preliminary data.</text>
</comment>
<name>A0A1G2PKW5_9BACT</name>
<accession>A0A1G2PKW5</accession>
<dbReference type="AlphaFoldDB" id="A0A1G2PKW5"/>
<evidence type="ECO:0000256" key="4">
    <source>
        <dbReference type="ARBA" id="ARBA00023136"/>
    </source>
</evidence>
<feature type="transmembrane region" description="Helical" evidence="5">
    <location>
        <begin position="304"/>
        <end position="329"/>
    </location>
</feature>
<evidence type="ECO:0000313" key="7">
    <source>
        <dbReference type="Proteomes" id="UP000177629"/>
    </source>
</evidence>
<feature type="transmembrane region" description="Helical" evidence="5">
    <location>
        <begin position="53"/>
        <end position="74"/>
    </location>
</feature>
<evidence type="ECO:0000256" key="2">
    <source>
        <dbReference type="ARBA" id="ARBA00022692"/>
    </source>
</evidence>
<dbReference type="EMBL" id="MHSS01000002">
    <property type="protein sequence ID" value="OHA48964.1"/>
    <property type="molecule type" value="Genomic_DNA"/>
</dbReference>
<dbReference type="GO" id="GO:0016020">
    <property type="term" value="C:membrane"/>
    <property type="evidence" value="ECO:0007669"/>
    <property type="project" value="UniProtKB-SubCell"/>
</dbReference>
<organism evidence="6 7">
    <name type="scientific">Candidatus Terrybacteria bacterium RIFCSPHIGHO2_01_FULL_48_17</name>
    <dbReference type="NCBI Taxonomy" id="1802362"/>
    <lineage>
        <taxon>Bacteria</taxon>
        <taxon>Candidatus Terryibacteriota</taxon>
    </lineage>
</organism>
<dbReference type="STRING" id="1802362.A2806_04725"/>
<evidence type="ECO:0000256" key="5">
    <source>
        <dbReference type="SAM" id="Phobius"/>
    </source>
</evidence>
<keyword evidence="3 5" id="KW-1133">Transmembrane helix</keyword>
<proteinExistence type="predicted"/>
<comment type="subcellular location">
    <subcellularLocation>
        <location evidence="1">Membrane</location>
        <topology evidence="1">Multi-pass membrane protein</topology>
    </subcellularLocation>
</comment>
<dbReference type="InterPro" id="IPR007269">
    <property type="entry name" value="ICMT_MeTrfase"/>
</dbReference>
<dbReference type="GO" id="GO:0004671">
    <property type="term" value="F:protein C-terminal S-isoprenylcysteine carboxyl O-methyltransferase activity"/>
    <property type="evidence" value="ECO:0007669"/>
    <property type="project" value="InterPro"/>
</dbReference>
<feature type="transmembrane region" description="Helical" evidence="5">
    <location>
        <begin position="25"/>
        <end position="47"/>
    </location>
</feature>
<sequence>MQKFGDNIPTQNPTFYRENPPPSAVSIWTGLVGLGALTAALLFVFTYQKNAPVIFHVLEILAATTVAMMIFELGRLNQHREKPLFRLPRIPTRASLGNVGLRLLGAFLTIVPFTIGYFVLSEFLKDRYEFLWMAFVMSSPVILLLVALYFFITEHLRDPNPDTLWHLGLVALRKKHWRHVPDLTEHWRQWMVKTVFVPFAFATIYATVYIFETIIKNFTFDLLQVFSLLYILGFVVDSVFGTIGYLMSFRFLDSHIRSTQRSILGWMACLICYPPLMSLLYLFVTFFQNGEAWEIWLRNAGVFTWLWAATILLLQGLYAWATVICGFRFSNLTNRGIITNGPYRYFKHPAYLAKNISWWLIFMPFVLTISIPVALGTAAQLLFVNFIYYLRAKTEERHLWEDEHYRAYVRWIDSYGVFARFRQLLLRTTIGKSFFSFLDYLSTAMTRLYERSMLAKRFVRYIW</sequence>
<feature type="transmembrane region" description="Helical" evidence="5">
    <location>
        <begin position="350"/>
        <end position="367"/>
    </location>
</feature>
<reference evidence="6 7" key="1">
    <citation type="journal article" date="2016" name="Nat. Commun.">
        <title>Thousands of microbial genomes shed light on interconnected biogeochemical processes in an aquifer system.</title>
        <authorList>
            <person name="Anantharaman K."/>
            <person name="Brown C.T."/>
            <person name="Hug L.A."/>
            <person name="Sharon I."/>
            <person name="Castelle C.J."/>
            <person name="Probst A.J."/>
            <person name="Thomas B.C."/>
            <person name="Singh A."/>
            <person name="Wilkins M.J."/>
            <person name="Karaoz U."/>
            <person name="Brodie E.L."/>
            <person name="Williams K.H."/>
            <person name="Hubbard S.S."/>
            <person name="Banfield J.F."/>
        </authorList>
    </citation>
    <scope>NUCLEOTIDE SEQUENCE [LARGE SCALE GENOMIC DNA]</scope>
</reference>
<keyword evidence="4 5" id="KW-0472">Membrane</keyword>
<evidence type="ECO:0000256" key="3">
    <source>
        <dbReference type="ARBA" id="ARBA00022989"/>
    </source>
</evidence>
<dbReference type="Pfam" id="PF04140">
    <property type="entry name" value="ICMT"/>
    <property type="match status" value="1"/>
</dbReference>
<evidence type="ECO:0000313" key="6">
    <source>
        <dbReference type="EMBL" id="OHA48964.1"/>
    </source>
</evidence>
<gene>
    <name evidence="6" type="ORF">A2806_04725</name>
</gene>
<feature type="transmembrane region" description="Helical" evidence="5">
    <location>
        <begin position="95"/>
        <end position="118"/>
    </location>
</feature>